<dbReference type="AlphaFoldDB" id="A0A8B8CLV7"/>
<evidence type="ECO:0000256" key="1">
    <source>
        <dbReference type="SAM" id="MobiDB-lite"/>
    </source>
</evidence>
<protein>
    <submittedName>
        <fullName evidence="4">Uncharacterized protein LOC111120325</fullName>
    </submittedName>
</protein>
<dbReference type="Proteomes" id="UP000694844">
    <property type="component" value="Chromosome 2"/>
</dbReference>
<feature type="compositionally biased region" description="Polar residues" evidence="1">
    <location>
        <begin position="127"/>
        <end position="143"/>
    </location>
</feature>
<reference evidence="4" key="1">
    <citation type="submission" date="2025-08" db="UniProtKB">
        <authorList>
            <consortium name="RefSeq"/>
        </authorList>
    </citation>
    <scope>IDENTIFICATION</scope>
    <source>
        <tissue evidence="4">Whole sample</tissue>
    </source>
</reference>
<feature type="signal peptide" evidence="2">
    <location>
        <begin position="1"/>
        <end position="26"/>
    </location>
</feature>
<dbReference type="RefSeq" id="XP_022316755.1">
    <property type="nucleotide sequence ID" value="XM_022461047.1"/>
</dbReference>
<feature type="compositionally biased region" description="Low complexity" evidence="1">
    <location>
        <begin position="115"/>
        <end position="126"/>
    </location>
</feature>
<dbReference type="KEGG" id="cvn:111120325"/>
<keyword evidence="3" id="KW-1185">Reference proteome</keyword>
<evidence type="ECO:0000256" key="2">
    <source>
        <dbReference type="SAM" id="SignalP"/>
    </source>
</evidence>
<name>A0A8B8CLV7_CRAVI</name>
<evidence type="ECO:0000313" key="4">
    <source>
        <dbReference type="RefSeq" id="XP_022316755.1"/>
    </source>
</evidence>
<organism evidence="3 4">
    <name type="scientific">Crassostrea virginica</name>
    <name type="common">Eastern oyster</name>
    <dbReference type="NCBI Taxonomy" id="6565"/>
    <lineage>
        <taxon>Eukaryota</taxon>
        <taxon>Metazoa</taxon>
        <taxon>Spiralia</taxon>
        <taxon>Lophotrochozoa</taxon>
        <taxon>Mollusca</taxon>
        <taxon>Bivalvia</taxon>
        <taxon>Autobranchia</taxon>
        <taxon>Pteriomorphia</taxon>
        <taxon>Ostreida</taxon>
        <taxon>Ostreoidea</taxon>
        <taxon>Ostreidae</taxon>
        <taxon>Crassostrea</taxon>
    </lineage>
</organism>
<proteinExistence type="predicted"/>
<feature type="region of interest" description="Disordered" evidence="1">
    <location>
        <begin position="115"/>
        <end position="143"/>
    </location>
</feature>
<dbReference type="OrthoDB" id="6194259at2759"/>
<evidence type="ECO:0000313" key="3">
    <source>
        <dbReference type="Proteomes" id="UP000694844"/>
    </source>
</evidence>
<gene>
    <name evidence="4" type="primary">LOC111120325</name>
</gene>
<sequence length="143" mass="15871">MIKTNSIVCLFVGLFVGLLTISLSQGSFCTKLGKYSARQKYCANKGWWWCWSTSWRTINVYERYRTCCPGYKGKDCNTPICQEHCSPGYVCSAPDMCTVDPLAINVLYTNSTDTNRTSTNSSDVSVAPNTTVNDTSTETPMVV</sequence>
<keyword evidence="2" id="KW-0732">Signal</keyword>
<dbReference type="GeneID" id="111120325"/>
<feature type="chain" id="PRO_5034365013" evidence="2">
    <location>
        <begin position="27"/>
        <end position="143"/>
    </location>
</feature>
<accession>A0A8B8CLV7</accession>